<sequence length="78" mass="9150">MMEASNLKTWSSASIFFFECIFSFTALEFFGIMAPLKASKSEGGSHLGLEFNHEWRVRWQPNSRVRVRIHFSLFSKRM</sequence>
<organism evidence="2 3">
    <name type="scientific">Apostasia shenzhenica</name>
    <dbReference type="NCBI Taxonomy" id="1088818"/>
    <lineage>
        <taxon>Eukaryota</taxon>
        <taxon>Viridiplantae</taxon>
        <taxon>Streptophyta</taxon>
        <taxon>Embryophyta</taxon>
        <taxon>Tracheophyta</taxon>
        <taxon>Spermatophyta</taxon>
        <taxon>Magnoliopsida</taxon>
        <taxon>Liliopsida</taxon>
        <taxon>Asparagales</taxon>
        <taxon>Orchidaceae</taxon>
        <taxon>Apostasioideae</taxon>
        <taxon>Apostasia</taxon>
    </lineage>
</organism>
<feature type="transmembrane region" description="Helical" evidence="1">
    <location>
        <begin position="15"/>
        <end position="36"/>
    </location>
</feature>
<name>A0A2I0AD29_9ASPA</name>
<accession>A0A2I0AD29</accession>
<gene>
    <name evidence="2" type="ORF">AXF42_Ash012396</name>
</gene>
<reference evidence="2 3" key="1">
    <citation type="journal article" date="2017" name="Nature">
        <title>The Apostasia genome and the evolution of orchids.</title>
        <authorList>
            <person name="Zhang G.Q."/>
            <person name="Liu K.W."/>
            <person name="Li Z."/>
            <person name="Lohaus R."/>
            <person name="Hsiao Y.Y."/>
            <person name="Niu S.C."/>
            <person name="Wang J.Y."/>
            <person name="Lin Y.C."/>
            <person name="Xu Q."/>
            <person name="Chen L.J."/>
            <person name="Yoshida K."/>
            <person name="Fujiwara S."/>
            <person name="Wang Z.W."/>
            <person name="Zhang Y.Q."/>
            <person name="Mitsuda N."/>
            <person name="Wang M."/>
            <person name="Liu G.H."/>
            <person name="Pecoraro L."/>
            <person name="Huang H.X."/>
            <person name="Xiao X.J."/>
            <person name="Lin M."/>
            <person name="Wu X.Y."/>
            <person name="Wu W.L."/>
            <person name="Chen Y.Y."/>
            <person name="Chang S.B."/>
            <person name="Sakamoto S."/>
            <person name="Ohme-Takagi M."/>
            <person name="Yagi M."/>
            <person name="Zeng S.J."/>
            <person name="Shen C.Y."/>
            <person name="Yeh C.M."/>
            <person name="Luo Y.B."/>
            <person name="Tsai W.C."/>
            <person name="Van de Peer Y."/>
            <person name="Liu Z.J."/>
        </authorList>
    </citation>
    <scope>NUCLEOTIDE SEQUENCE [LARGE SCALE GENOMIC DNA]</scope>
    <source>
        <strain evidence="3">cv. Shenzhen</strain>
        <tissue evidence="2">Stem</tissue>
    </source>
</reference>
<keyword evidence="1" id="KW-0812">Transmembrane</keyword>
<keyword evidence="1" id="KW-0472">Membrane</keyword>
<evidence type="ECO:0000313" key="2">
    <source>
        <dbReference type="EMBL" id="PKA53454.1"/>
    </source>
</evidence>
<evidence type="ECO:0000256" key="1">
    <source>
        <dbReference type="SAM" id="Phobius"/>
    </source>
</evidence>
<evidence type="ECO:0000313" key="3">
    <source>
        <dbReference type="Proteomes" id="UP000236161"/>
    </source>
</evidence>
<keyword evidence="3" id="KW-1185">Reference proteome</keyword>
<keyword evidence="1" id="KW-1133">Transmembrane helix</keyword>
<dbReference type="EMBL" id="KZ451998">
    <property type="protein sequence ID" value="PKA53454.1"/>
    <property type="molecule type" value="Genomic_DNA"/>
</dbReference>
<dbReference type="AlphaFoldDB" id="A0A2I0AD29"/>
<protein>
    <submittedName>
        <fullName evidence="2">Uncharacterized protein</fullName>
    </submittedName>
</protein>
<proteinExistence type="predicted"/>
<dbReference type="Proteomes" id="UP000236161">
    <property type="component" value="Unassembled WGS sequence"/>
</dbReference>